<evidence type="ECO:0000313" key="4">
    <source>
        <dbReference type="Proteomes" id="UP000050929"/>
    </source>
</evidence>
<dbReference type="Proteomes" id="UP000050929">
    <property type="component" value="Unassembled WGS sequence"/>
</dbReference>
<dbReference type="STRING" id="1423811.FC72_GL000225"/>
<evidence type="ECO:0000256" key="1">
    <source>
        <dbReference type="ARBA" id="ARBA00023125"/>
    </source>
</evidence>
<dbReference type="EMBL" id="AZDG01000001">
    <property type="protein sequence ID" value="KRK65780.1"/>
    <property type="molecule type" value="Genomic_DNA"/>
</dbReference>
<evidence type="ECO:0000259" key="2">
    <source>
        <dbReference type="PROSITE" id="PS50995"/>
    </source>
</evidence>
<sequence length="149" mass="16924">MEKELIQALVTIVSFFNRTDRDKAFIKDAGVDLEATSFQLFVTIGRMQPTNVSDLANILGKSHSSVSRQIDKLEEKKLVVTKAATTDARIRFIRLTKSGEELKKILDAERINNINKALAEWSKEDKNSLLVNLRHLAETLSTFDKENLY</sequence>
<dbReference type="CDD" id="cd00090">
    <property type="entry name" value="HTH_ARSR"/>
    <property type="match status" value="1"/>
</dbReference>
<dbReference type="Gene3D" id="1.10.10.10">
    <property type="entry name" value="Winged helix-like DNA-binding domain superfamily/Winged helix DNA-binding domain"/>
    <property type="match status" value="1"/>
</dbReference>
<accession>A0A0R1JBT0</accession>
<keyword evidence="4" id="KW-1185">Reference proteome</keyword>
<dbReference type="GO" id="GO:0003700">
    <property type="term" value="F:DNA-binding transcription factor activity"/>
    <property type="evidence" value="ECO:0007669"/>
    <property type="project" value="InterPro"/>
</dbReference>
<dbReference type="PANTHER" id="PTHR33164:SF57">
    <property type="entry name" value="MARR-FAMILY TRANSCRIPTIONAL REGULATOR"/>
    <property type="match status" value="1"/>
</dbReference>
<keyword evidence="1" id="KW-0238">DNA-binding</keyword>
<dbReference type="RefSeq" id="WP_057763890.1">
    <property type="nucleotide sequence ID" value="NZ_AZDG01000001.1"/>
</dbReference>
<dbReference type="Pfam" id="PF12802">
    <property type="entry name" value="MarR_2"/>
    <property type="match status" value="1"/>
</dbReference>
<dbReference type="OrthoDB" id="2608887at2"/>
<reference evidence="3 4" key="1">
    <citation type="journal article" date="2015" name="Genome Announc.">
        <title>Expanding the biotechnology potential of lactobacilli through comparative genomics of 213 strains and associated genera.</title>
        <authorList>
            <person name="Sun Z."/>
            <person name="Harris H.M."/>
            <person name="McCann A."/>
            <person name="Guo C."/>
            <person name="Argimon S."/>
            <person name="Zhang W."/>
            <person name="Yang X."/>
            <person name="Jeffery I.B."/>
            <person name="Cooney J.C."/>
            <person name="Kagawa T.F."/>
            <person name="Liu W."/>
            <person name="Song Y."/>
            <person name="Salvetti E."/>
            <person name="Wrobel A."/>
            <person name="Rasinkangas P."/>
            <person name="Parkhill J."/>
            <person name="Rea M.C."/>
            <person name="O'Sullivan O."/>
            <person name="Ritari J."/>
            <person name="Douillard F.P."/>
            <person name="Paul Ross R."/>
            <person name="Yang R."/>
            <person name="Briner A.E."/>
            <person name="Felis G.E."/>
            <person name="de Vos W.M."/>
            <person name="Barrangou R."/>
            <person name="Klaenhammer T.R."/>
            <person name="Caufield P.W."/>
            <person name="Cui Y."/>
            <person name="Zhang H."/>
            <person name="O'Toole P.W."/>
        </authorList>
    </citation>
    <scope>NUCLEOTIDE SEQUENCE [LARGE SCALE GENOMIC DNA]</scope>
    <source>
        <strain evidence="3 4">DSM 20183</strain>
    </source>
</reference>
<dbReference type="InterPro" id="IPR011991">
    <property type="entry name" value="ArsR-like_HTH"/>
</dbReference>
<dbReference type="SMART" id="SM00347">
    <property type="entry name" value="HTH_MARR"/>
    <property type="match status" value="1"/>
</dbReference>
<dbReference type="InterPro" id="IPR039422">
    <property type="entry name" value="MarR/SlyA-like"/>
</dbReference>
<dbReference type="PATRIC" id="fig|1423811.3.peg.224"/>
<protein>
    <submittedName>
        <fullName evidence="3">Transcriptional regulator</fullName>
    </submittedName>
</protein>
<gene>
    <name evidence="3" type="ORF">FC72_GL000225</name>
</gene>
<dbReference type="InterPro" id="IPR036388">
    <property type="entry name" value="WH-like_DNA-bd_sf"/>
</dbReference>
<dbReference type="PROSITE" id="PS50995">
    <property type="entry name" value="HTH_MARR_2"/>
    <property type="match status" value="1"/>
</dbReference>
<comment type="caution">
    <text evidence="3">The sequence shown here is derived from an EMBL/GenBank/DDBJ whole genome shotgun (WGS) entry which is preliminary data.</text>
</comment>
<dbReference type="PANTHER" id="PTHR33164">
    <property type="entry name" value="TRANSCRIPTIONAL REGULATOR, MARR FAMILY"/>
    <property type="match status" value="1"/>
</dbReference>
<dbReference type="AlphaFoldDB" id="A0A0R1JBT0"/>
<evidence type="ECO:0000313" key="3">
    <source>
        <dbReference type="EMBL" id="KRK65780.1"/>
    </source>
</evidence>
<proteinExistence type="predicted"/>
<dbReference type="InterPro" id="IPR000835">
    <property type="entry name" value="HTH_MarR-typ"/>
</dbReference>
<dbReference type="GO" id="GO:0003677">
    <property type="term" value="F:DNA binding"/>
    <property type="evidence" value="ECO:0007669"/>
    <property type="project" value="UniProtKB-KW"/>
</dbReference>
<dbReference type="GO" id="GO:0006950">
    <property type="term" value="P:response to stress"/>
    <property type="evidence" value="ECO:0007669"/>
    <property type="project" value="TreeGrafter"/>
</dbReference>
<dbReference type="SUPFAM" id="SSF46785">
    <property type="entry name" value="Winged helix' DNA-binding domain"/>
    <property type="match status" value="1"/>
</dbReference>
<organism evidence="3 4">
    <name type="scientific">Companilactobacillus tucceti DSM 20183</name>
    <dbReference type="NCBI Taxonomy" id="1423811"/>
    <lineage>
        <taxon>Bacteria</taxon>
        <taxon>Bacillati</taxon>
        <taxon>Bacillota</taxon>
        <taxon>Bacilli</taxon>
        <taxon>Lactobacillales</taxon>
        <taxon>Lactobacillaceae</taxon>
        <taxon>Companilactobacillus</taxon>
    </lineage>
</organism>
<feature type="domain" description="HTH marR-type" evidence="2">
    <location>
        <begin position="2"/>
        <end position="138"/>
    </location>
</feature>
<name>A0A0R1JBT0_9LACO</name>
<dbReference type="PRINTS" id="PR00598">
    <property type="entry name" value="HTHMARR"/>
</dbReference>
<dbReference type="InterPro" id="IPR036390">
    <property type="entry name" value="WH_DNA-bd_sf"/>
</dbReference>